<keyword evidence="2" id="KW-1185">Reference proteome</keyword>
<comment type="caution">
    <text evidence="1">The sequence shown here is derived from an EMBL/GenBank/DDBJ whole genome shotgun (WGS) entry which is preliminary data.</text>
</comment>
<dbReference type="Proteomes" id="UP001165269">
    <property type="component" value="Unassembled WGS sequence"/>
</dbReference>
<name>A0ABS9YJW9_9ACTN</name>
<reference evidence="1" key="1">
    <citation type="submission" date="2022-03" db="EMBL/GenBank/DDBJ databases">
        <title>Streptomyces 7R015 and 7R016 isolated from Barleria lupulina in Thailand.</title>
        <authorList>
            <person name="Kanchanasin P."/>
            <person name="Phongsopitanun W."/>
            <person name="Tanasupawat S."/>
        </authorList>
    </citation>
    <scope>NUCLEOTIDE SEQUENCE</scope>
    <source>
        <strain evidence="1">7R015</strain>
    </source>
</reference>
<sequence length="59" mass="6371">MSTERHVNVSLDFVTDADPAAVGARVVEIVVAEVVERLTGASWHGFELDDDQQTEATDA</sequence>
<evidence type="ECO:0000313" key="2">
    <source>
        <dbReference type="Proteomes" id="UP001165269"/>
    </source>
</evidence>
<gene>
    <name evidence="1" type="ORF">MQP27_41115</name>
</gene>
<proteinExistence type="predicted"/>
<accession>A0ABS9YJW9</accession>
<protein>
    <submittedName>
        <fullName evidence="1">Uncharacterized protein</fullName>
    </submittedName>
</protein>
<evidence type="ECO:0000313" key="1">
    <source>
        <dbReference type="EMBL" id="MCI3277489.1"/>
    </source>
</evidence>
<organism evidence="1 2">
    <name type="scientific">Streptomyces cylindrosporus</name>
    <dbReference type="NCBI Taxonomy" id="2927583"/>
    <lineage>
        <taxon>Bacteria</taxon>
        <taxon>Bacillati</taxon>
        <taxon>Actinomycetota</taxon>
        <taxon>Actinomycetes</taxon>
        <taxon>Kitasatosporales</taxon>
        <taxon>Streptomycetaceae</taxon>
        <taxon>Streptomyces</taxon>
    </lineage>
</organism>
<dbReference type="EMBL" id="JALDAY010000015">
    <property type="protein sequence ID" value="MCI3277489.1"/>
    <property type="molecule type" value="Genomic_DNA"/>
</dbReference>
<dbReference type="RefSeq" id="WP_242775250.1">
    <property type="nucleotide sequence ID" value="NZ_JALDAY010000015.1"/>
</dbReference>